<sequence>MAKVYEQHFYISRISMGIRLVIAAVMLAVGIGQADAATVESRSGWFTLTSLEVFCGSYCSNYPDSRTKYYAGLREGQTALGQVTISTSDDGEMVYLSMRYGPTLSTYLFSEGLTRQENGTYSYDSVYDVPCCYRFRIGWNGRSGWFRFEDDDPPIDKYVTINFEIAAVPLPASAALLPIGMGALAMVRKRKRAKVTKIVL</sequence>
<feature type="transmembrane region" description="Helical" evidence="1">
    <location>
        <begin position="165"/>
        <end position="187"/>
    </location>
</feature>
<name>A0ABY7SIY0_9RHOB</name>
<proteinExistence type="predicted"/>
<protein>
    <submittedName>
        <fullName evidence="2">VPLPA-CTERM sorting domain-containing protein</fullName>
    </submittedName>
</protein>
<keyword evidence="1" id="KW-0812">Transmembrane</keyword>
<reference evidence="2 3" key="1">
    <citation type="submission" date="2021-01" db="EMBL/GenBank/DDBJ databases">
        <title>Biogeographic distribution of Paracoccus.</title>
        <authorList>
            <person name="Hollensteiner J."/>
            <person name="Leineberger J."/>
            <person name="Brinkhoff T."/>
            <person name="Daniel R."/>
        </authorList>
    </citation>
    <scope>NUCLEOTIDE SEQUENCE [LARGE SCALE GENOMIC DNA]</scope>
    <source>
        <strain evidence="2 3">KCTC 22803</strain>
    </source>
</reference>
<keyword evidence="1" id="KW-1133">Transmembrane helix</keyword>
<evidence type="ECO:0000313" key="2">
    <source>
        <dbReference type="EMBL" id="WCR06518.1"/>
    </source>
</evidence>
<keyword evidence="3" id="KW-1185">Reference proteome</keyword>
<dbReference type="Proteomes" id="UP001219349">
    <property type="component" value="Chromosome"/>
</dbReference>
<gene>
    <name evidence="2" type="ORF">JHX87_13630</name>
</gene>
<keyword evidence="1" id="KW-0472">Membrane</keyword>
<dbReference type="EMBL" id="CP067136">
    <property type="protein sequence ID" value="WCR06518.1"/>
    <property type="molecule type" value="Genomic_DNA"/>
</dbReference>
<dbReference type="RefSeq" id="WP_272833699.1">
    <property type="nucleotide sequence ID" value="NZ_CP067136.1"/>
</dbReference>
<accession>A0ABY7SIY0</accession>
<evidence type="ECO:0000256" key="1">
    <source>
        <dbReference type="SAM" id="Phobius"/>
    </source>
</evidence>
<evidence type="ECO:0000313" key="3">
    <source>
        <dbReference type="Proteomes" id="UP001219349"/>
    </source>
</evidence>
<organism evidence="2 3">
    <name type="scientific">Paracoccus fistulariae</name>
    <dbReference type="NCBI Taxonomy" id="658446"/>
    <lineage>
        <taxon>Bacteria</taxon>
        <taxon>Pseudomonadati</taxon>
        <taxon>Pseudomonadota</taxon>
        <taxon>Alphaproteobacteria</taxon>
        <taxon>Rhodobacterales</taxon>
        <taxon>Paracoccaceae</taxon>
        <taxon>Paracoccus</taxon>
    </lineage>
</organism>